<name>A0A831UAL0_GEOME</name>
<dbReference type="AlphaFoldDB" id="A0A831UAL0"/>
<dbReference type="Gene3D" id="1.25.10.10">
    <property type="entry name" value="Leucine-rich Repeat Variant"/>
    <property type="match status" value="5"/>
</dbReference>
<dbReference type="InterPro" id="IPR016024">
    <property type="entry name" value="ARM-type_fold"/>
</dbReference>
<dbReference type="EMBL" id="DSOV01000011">
    <property type="protein sequence ID" value="HEN41477.1"/>
    <property type="molecule type" value="Genomic_DNA"/>
</dbReference>
<comment type="function">
    <text evidence="1">Catalyzes the hydroxylation of the N(6)-(4-aminobutyl)-L-lysine intermediate produced by deoxyhypusine synthase/DHPS on a critical lysine of the eukaryotic translation initiation factor 5A/eIF-5A. This is the second step of the post-translational modification of that lysine into an unusual amino acid residue named hypusine. Hypusination is unique to mature eIF-5A factor and is essential for its function.</text>
</comment>
<evidence type="ECO:0000313" key="2">
    <source>
        <dbReference type="EMBL" id="HEN41477.1"/>
    </source>
</evidence>
<dbReference type="InterPro" id="IPR004155">
    <property type="entry name" value="PBS_lyase_HEAT"/>
</dbReference>
<dbReference type="SMART" id="SM00567">
    <property type="entry name" value="EZ_HEAT"/>
    <property type="match status" value="12"/>
</dbReference>
<dbReference type="GO" id="GO:0016491">
    <property type="term" value="F:oxidoreductase activity"/>
    <property type="evidence" value="ECO:0007669"/>
    <property type="project" value="TreeGrafter"/>
</dbReference>
<dbReference type="SUPFAM" id="SSF48371">
    <property type="entry name" value="ARM repeat"/>
    <property type="match status" value="3"/>
</dbReference>
<sequence length="666" mass="71473">MDDLDITRTQLNSTDEEERRQAVIGLGRYPLERVRELFFAAMGDGSWRVRKEAVNTILGLQLDDATLNGLIGLLSSADNAGLRNSAVEALERLESRGVPLLLAHLKDPDHDVRKFIVDILGNIGDRSSIPALVEALRDPDANVSSAAAENLGKIGDPRAAAPLVEALKTEDVWFRYSVLGALARIGEPVPFPVFVPLVSDALLKRPVFECLGAVGDHHAVPVLLEGLQDRVRAVREAAACALARLRGRLPAAYVREMDELLAGLKGKPCVEELIASLDTAERQVREAVVGLLALIGDERAALPLLDGCRDERLRRMCLQGFRTMGEGGMTALLAAFSEADDEGKTFIMYLWGEMGFAGAAPLLGEAMTSSRSLVRRAAVVAAGRIGLAGLLDRIVSLLHDADQEVREGAVNALVRLAPACREEVTGVARGLAASPAPDSRRNAAAIYAALADSDRLAFLAKDEDPQVRRSAVTALAGLGISDSLGSLVMALVDEDPDVRIAAATGLGDMRSEACLEPLILSLGDGDPWVRCAALRSLGRIGGERALDAIEGMLDNADGVVLITALEALGGVGGERAFQLVKRGLESNDEEVVKSAIDILSRNGSHWLDEYGDRLLRHPHWDVRCAAARAMAHLLGENAAERLARALEAEQDELVRGEIRDLLGRWR</sequence>
<dbReference type="InterPro" id="IPR021133">
    <property type="entry name" value="HEAT_type_2"/>
</dbReference>
<comment type="caution">
    <text evidence="2">The sequence shown here is derived from an EMBL/GenBank/DDBJ whole genome shotgun (WGS) entry which is preliminary data.</text>
</comment>
<protein>
    <submittedName>
        <fullName evidence="2">HEAT repeat domain-containing protein</fullName>
    </submittedName>
</protein>
<accession>A0A831UAL0</accession>
<dbReference type="PANTHER" id="PTHR12697">
    <property type="entry name" value="PBS LYASE HEAT-LIKE PROTEIN"/>
    <property type="match status" value="1"/>
</dbReference>
<dbReference type="PROSITE" id="PS50077">
    <property type="entry name" value="HEAT_REPEAT"/>
    <property type="match status" value="2"/>
</dbReference>
<reference evidence="2" key="1">
    <citation type="journal article" date="2020" name="mSystems">
        <title>Genome- and Community-Level Interaction Insights into Carbon Utilization and Element Cycling Functions of Hydrothermarchaeota in Hydrothermal Sediment.</title>
        <authorList>
            <person name="Zhou Z."/>
            <person name="Liu Y."/>
            <person name="Xu W."/>
            <person name="Pan J."/>
            <person name="Luo Z.H."/>
            <person name="Li M."/>
        </authorList>
    </citation>
    <scope>NUCLEOTIDE SEQUENCE [LARGE SCALE GENOMIC DNA]</scope>
    <source>
        <strain evidence="2">SpSt-349</strain>
    </source>
</reference>
<dbReference type="InterPro" id="IPR011989">
    <property type="entry name" value="ARM-like"/>
</dbReference>
<gene>
    <name evidence="2" type="ORF">ENQ87_03735</name>
</gene>
<dbReference type="Pfam" id="PF13646">
    <property type="entry name" value="HEAT_2"/>
    <property type="match status" value="4"/>
</dbReference>
<organism evidence="2">
    <name type="scientific">Geobacter metallireducens</name>
    <dbReference type="NCBI Taxonomy" id="28232"/>
    <lineage>
        <taxon>Bacteria</taxon>
        <taxon>Pseudomonadati</taxon>
        <taxon>Thermodesulfobacteriota</taxon>
        <taxon>Desulfuromonadia</taxon>
        <taxon>Geobacterales</taxon>
        <taxon>Geobacteraceae</taxon>
        <taxon>Geobacter</taxon>
    </lineage>
</organism>
<dbReference type="PANTHER" id="PTHR12697:SF5">
    <property type="entry name" value="DEOXYHYPUSINE HYDROXYLASE"/>
    <property type="match status" value="1"/>
</dbReference>
<evidence type="ECO:0000256" key="1">
    <source>
        <dbReference type="ARBA" id="ARBA00045876"/>
    </source>
</evidence>
<proteinExistence type="predicted"/>